<accession>A0AAW5N1A3</accession>
<dbReference type="Proteomes" id="UP001204579">
    <property type="component" value="Unassembled WGS sequence"/>
</dbReference>
<organism evidence="1 2">
    <name type="scientific">Phocaeicola barnesiae</name>
    <dbReference type="NCBI Taxonomy" id="376804"/>
    <lineage>
        <taxon>Bacteria</taxon>
        <taxon>Pseudomonadati</taxon>
        <taxon>Bacteroidota</taxon>
        <taxon>Bacteroidia</taxon>
        <taxon>Bacteroidales</taxon>
        <taxon>Bacteroidaceae</taxon>
        <taxon>Phocaeicola</taxon>
    </lineage>
</organism>
<proteinExistence type="predicted"/>
<evidence type="ECO:0000313" key="1">
    <source>
        <dbReference type="EMBL" id="MCR8874396.1"/>
    </source>
</evidence>
<name>A0AAW5N1A3_9BACT</name>
<protein>
    <submittedName>
        <fullName evidence="1">Uncharacterized protein</fullName>
    </submittedName>
</protein>
<dbReference type="RefSeq" id="WP_204428920.1">
    <property type="nucleotide sequence ID" value="NZ_JANRHJ010000011.1"/>
</dbReference>
<comment type="caution">
    <text evidence="1">The sequence shown here is derived from an EMBL/GenBank/DDBJ whole genome shotgun (WGS) entry which is preliminary data.</text>
</comment>
<evidence type="ECO:0000313" key="2">
    <source>
        <dbReference type="Proteomes" id="UP001204579"/>
    </source>
</evidence>
<keyword evidence="2" id="KW-1185">Reference proteome</keyword>
<dbReference type="AlphaFoldDB" id="A0AAW5N1A3"/>
<dbReference type="EMBL" id="JANRHJ010000011">
    <property type="protein sequence ID" value="MCR8874396.1"/>
    <property type="molecule type" value="Genomic_DNA"/>
</dbReference>
<gene>
    <name evidence="1" type="ORF">NW209_10280</name>
</gene>
<sequence>MNILLYADIPGLPEYVLLTRKAVTVPAIGDRLRINADRLACKFSRQVLEETPACHCFERNERTESMSVGDFLKECELTVSRREWSYDGGTPCCTLDVEVVEW</sequence>
<reference evidence="1 2" key="1">
    <citation type="submission" date="2022-08" db="EMBL/GenBank/DDBJ databases">
        <authorList>
            <person name="Zeman M."/>
            <person name="Kubasova T."/>
        </authorList>
    </citation>
    <scope>NUCLEOTIDE SEQUENCE [LARGE SCALE GENOMIC DNA]</scope>
    <source>
        <strain evidence="1 2">ET62</strain>
    </source>
</reference>